<proteinExistence type="predicted"/>
<name>A0A370K7G8_9GAMM</name>
<reference evidence="2 3" key="1">
    <citation type="submission" date="2018-07" db="EMBL/GenBank/DDBJ databases">
        <title>Dyella solisilvae sp. nov., isolated from the pine and broad-leaved mixed forest soil.</title>
        <authorList>
            <person name="Gao Z."/>
            <person name="Qiu L."/>
        </authorList>
    </citation>
    <scope>NUCLEOTIDE SEQUENCE [LARGE SCALE GENOMIC DNA]</scope>
    <source>
        <strain evidence="2 3">DHG54</strain>
    </source>
</reference>
<dbReference type="EMBL" id="QQSY01000003">
    <property type="protein sequence ID" value="RDI97970.1"/>
    <property type="molecule type" value="Genomic_DNA"/>
</dbReference>
<comment type="caution">
    <text evidence="2">The sequence shown here is derived from an EMBL/GenBank/DDBJ whole genome shotgun (WGS) entry which is preliminary data.</text>
</comment>
<dbReference type="Pfam" id="PF13460">
    <property type="entry name" value="NAD_binding_10"/>
    <property type="match status" value="1"/>
</dbReference>
<dbReference type="Gene3D" id="3.40.50.720">
    <property type="entry name" value="NAD(P)-binding Rossmann-like Domain"/>
    <property type="match status" value="1"/>
</dbReference>
<evidence type="ECO:0000313" key="3">
    <source>
        <dbReference type="Proteomes" id="UP000254711"/>
    </source>
</evidence>
<keyword evidence="3" id="KW-1185">Reference proteome</keyword>
<dbReference type="OrthoDB" id="7352421at2"/>
<dbReference type="PANTHER" id="PTHR43355">
    <property type="entry name" value="FLAVIN REDUCTASE (NADPH)"/>
    <property type="match status" value="1"/>
</dbReference>
<evidence type="ECO:0000259" key="1">
    <source>
        <dbReference type="Pfam" id="PF13460"/>
    </source>
</evidence>
<dbReference type="CDD" id="cd05244">
    <property type="entry name" value="BVR-B_like_SDR_a"/>
    <property type="match status" value="1"/>
</dbReference>
<sequence>MKIALFGATGHIGHAILDEALERGYEVIAVVRDPARLTTQHARLSVVSGDVAKPESWLDAVRGADAAVASISARRDGNPDAVPANAATLLDNLPRAGVKRLFWVGGAGSLETAPGVRVIDDPHFPEAWKPEATSQSKALDVFRARKADVEWTYISPAALIEDGARTGKYRVGGDQLLVDAHGQSRISVPDYAVALLDRLEKRDARSQRITVAY</sequence>
<dbReference type="PANTHER" id="PTHR43355:SF2">
    <property type="entry name" value="FLAVIN REDUCTASE (NADPH)"/>
    <property type="match status" value="1"/>
</dbReference>
<dbReference type="InterPro" id="IPR036291">
    <property type="entry name" value="NAD(P)-bd_dom_sf"/>
</dbReference>
<dbReference type="AlphaFoldDB" id="A0A370K7G8"/>
<dbReference type="GO" id="GO:0016646">
    <property type="term" value="F:oxidoreductase activity, acting on the CH-NH group of donors, NAD or NADP as acceptor"/>
    <property type="evidence" value="ECO:0007669"/>
    <property type="project" value="TreeGrafter"/>
</dbReference>
<dbReference type="InterPro" id="IPR016040">
    <property type="entry name" value="NAD(P)-bd_dom"/>
</dbReference>
<protein>
    <submittedName>
        <fullName evidence="2">NAD(P)-dependent oxidoreductase</fullName>
    </submittedName>
</protein>
<dbReference type="InterPro" id="IPR051606">
    <property type="entry name" value="Polyketide_Oxido-like"/>
</dbReference>
<dbReference type="SUPFAM" id="SSF51735">
    <property type="entry name" value="NAD(P)-binding Rossmann-fold domains"/>
    <property type="match status" value="1"/>
</dbReference>
<dbReference type="RefSeq" id="WP_114825487.1">
    <property type="nucleotide sequence ID" value="NZ_QQSY01000003.1"/>
</dbReference>
<feature type="domain" description="NAD(P)-binding" evidence="1">
    <location>
        <begin position="7"/>
        <end position="197"/>
    </location>
</feature>
<organism evidence="2 3">
    <name type="scientific">Dyella solisilvae</name>
    <dbReference type="NCBI Taxonomy" id="1920168"/>
    <lineage>
        <taxon>Bacteria</taxon>
        <taxon>Pseudomonadati</taxon>
        <taxon>Pseudomonadota</taxon>
        <taxon>Gammaproteobacteria</taxon>
        <taxon>Lysobacterales</taxon>
        <taxon>Rhodanobacteraceae</taxon>
        <taxon>Dyella</taxon>
    </lineage>
</organism>
<evidence type="ECO:0000313" key="2">
    <source>
        <dbReference type="EMBL" id="RDI97970.1"/>
    </source>
</evidence>
<dbReference type="Proteomes" id="UP000254711">
    <property type="component" value="Unassembled WGS sequence"/>
</dbReference>
<gene>
    <name evidence="2" type="ORF">DVT68_12840</name>
</gene>
<accession>A0A370K7G8</accession>